<dbReference type="AlphaFoldDB" id="A0A426U6Y3"/>
<keyword evidence="2" id="KW-0472">Membrane</keyword>
<organism evidence="4 5">
    <name type="scientific">Candidatus Viridilinea halotolerans</name>
    <dbReference type="NCBI Taxonomy" id="2491704"/>
    <lineage>
        <taxon>Bacteria</taxon>
        <taxon>Bacillati</taxon>
        <taxon>Chloroflexota</taxon>
        <taxon>Chloroflexia</taxon>
        <taxon>Chloroflexales</taxon>
        <taxon>Chloroflexineae</taxon>
        <taxon>Oscillochloridaceae</taxon>
        <taxon>Candidatus Viridilinea</taxon>
    </lineage>
</organism>
<reference evidence="4 5" key="1">
    <citation type="submission" date="2018-12" db="EMBL/GenBank/DDBJ databases">
        <title>Genome Sequence of Candidatus Viridilinea halotolerans isolated from saline sulfide-rich spring.</title>
        <authorList>
            <person name="Grouzdev D.S."/>
            <person name="Burganskaya E.I."/>
            <person name="Krutkina M.S."/>
            <person name="Sukhacheva M.V."/>
            <person name="Gorlenko V.M."/>
        </authorList>
    </citation>
    <scope>NUCLEOTIDE SEQUENCE [LARGE SCALE GENOMIC DNA]</scope>
    <source>
        <strain evidence="4">Chok-6</strain>
    </source>
</reference>
<evidence type="ECO:0000313" key="4">
    <source>
        <dbReference type="EMBL" id="RRR75763.1"/>
    </source>
</evidence>
<dbReference type="Proteomes" id="UP000280307">
    <property type="component" value="Unassembled WGS sequence"/>
</dbReference>
<protein>
    <submittedName>
        <fullName evidence="4">STAS domain-containing protein</fullName>
    </submittedName>
</protein>
<name>A0A426U6Y3_9CHLR</name>
<dbReference type="InterPro" id="IPR051932">
    <property type="entry name" value="Bact_StressResp_Reg"/>
</dbReference>
<dbReference type="Gene3D" id="3.30.750.24">
    <property type="entry name" value="STAS domain"/>
    <property type="match status" value="1"/>
</dbReference>
<sequence length="351" mass="37930">MTTQHANVGNAYGPFFTTVQYVAIGFGVVEVGGAFFFNSPALAVCGILTALIGAAFALARWLLYRDHLLTALFTAIIAIGLSPIFYMIVVPELLAAFMLFPILAIGIAMLDRSLQLYFGTVLCSALVTVFLVGLSIIPHPLPPAPAGIMFFLQFTTPVTVVILCGMLFAYTWSNLNRTLEASEAANQELQALRDSLEEQVAQRTADLATALQQVQNHAAEQERLLIENARQRATISELVVPILPVSQQTLVVPLVGTIDEERLATLRERSLRTLEQRAAKTLLLDLTGVEILDTFAATGILQLVQGARLLGSQVVLIGIRPEVAQTMVSLGIDLADTQTMADLQSALAVLR</sequence>
<gene>
    <name evidence="4" type="ORF">EI684_04050</name>
</gene>
<feature type="transmembrane region" description="Helical" evidence="2">
    <location>
        <begin position="68"/>
        <end position="87"/>
    </location>
</feature>
<feature type="transmembrane region" description="Helical" evidence="2">
    <location>
        <begin position="117"/>
        <end position="137"/>
    </location>
</feature>
<keyword evidence="1" id="KW-0175">Coiled coil</keyword>
<dbReference type="PROSITE" id="PS50801">
    <property type="entry name" value="STAS"/>
    <property type="match status" value="1"/>
</dbReference>
<dbReference type="CDD" id="cd07041">
    <property type="entry name" value="STAS_RsbR_RsbS_like"/>
    <property type="match status" value="1"/>
</dbReference>
<feature type="transmembrane region" description="Helical" evidence="2">
    <location>
        <begin position="149"/>
        <end position="170"/>
    </location>
</feature>
<dbReference type="InterPro" id="IPR002645">
    <property type="entry name" value="STAS_dom"/>
</dbReference>
<feature type="domain" description="STAS" evidence="3">
    <location>
        <begin position="239"/>
        <end position="350"/>
    </location>
</feature>
<evidence type="ECO:0000313" key="5">
    <source>
        <dbReference type="Proteomes" id="UP000280307"/>
    </source>
</evidence>
<feature type="transmembrane region" description="Helical" evidence="2">
    <location>
        <begin position="41"/>
        <end position="63"/>
    </location>
</feature>
<dbReference type="PANTHER" id="PTHR33745:SF1">
    <property type="entry name" value="RSBT ANTAGONIST PROTEIN RSBS"/>
    <property type="match status" value="1"/>
</dbReference>
<accession>A0A426U6Y3</accession>
<dbReference type="Pfam" id="PF01740">
    <property type="entry name" value="STAS"/>
    <property type="match status" value="1"/>
</dbReference>
<evidence type="ECO:0000256" key="1">
    <source>
        <dbReference type="SAM" id="Coils"/>
    </source>
</evidence>
<evidence type="ECO:0000259" key="3">
    <source>
        <dbReference type="PROSITE" id="PS50801"/>
    </source>
</evidence>
<dbReference type="PANTHER" id="PTHR33745">
    <property type="entry name" value="RSBT ANTAGONIST PROTEIN RSBS-RELATED"/>
    <property type="match status" value="1"/>
</dbReference>
<dbReference type="SUPFAM" id="SSF52091">
    <property type="entry name" value="SpoIIaa-like"/>
    <property type="match status" value="1"/>
</dbReference>
<feature type="transmembrane region" description="Helical" evidence="2">
    <location>
        <begin position="12"/>
        <end position="35"/>
    </location>
</feature>
<keyword evidence="2" id="KW-1133">Transmembrane helix</keyword>
<dbReference type="EMBL" id="RSAS01000161">
    <property type="protein sequence ID" value="RRR75763.1"/>
    <property type="molecule type" value="Genomic_DNA"/>
</dbReference>
<dbReference type="InterPro" id="IPR036513">
    <property type="entry name" value="STAS_dom_sf"/>
</dbReference>
<proteinExistence type="predicted"/>
<evidence type="ECO:0000256" key="2">
    <source>
        <dbReference type="SAM" id="Phobius"/>
    </source>
</evidence>
<keyword evidence="2" id="KW-0812">Transmembrane</keyword>
<feature type="coiled-coil region" evidence="1">
    <location>
        <begin position="175"/>
        <end position="213"/>
    </location>
</feature>
<feature type="transmembrane region" description="Helical" evidence="2">
    <location>
        <begin position="93"/>
        <end position="110"/>
    </location>
</feature>
<comment type="caution">
    <text evidence="4">The sequence shown here is derived from an EMBL/GenBank/DDBJ whole genome shotgun (WGS) entry which is preliminary data.</text>
</comment>